<proteinExistence type="predicted"/>
<feature type="chain" id="PRO_5040201625" description="CUB domain-containing protein" evidence="3">
    <location>
        <begin position="25"/>
        <end position="390"/>
    </location>
</feature>
<dbReference type="EMBL" id="OU892282">
    <property type="protein sequence ID" value="CAG9769869.1"/>
    <property type="molecule type" value="Genomic_DNA"/>
</dbReference>
<evidence type="ECO:0000259" key="4">
    <source>
        <dbReference type="PROSITE" id="PS01180"/>
    </source>
</evidence>
<protein>
    <recommendedName>
        <fullName evidence="4">CUB domain-containing protein</fullName>
    </recommendedName>
</protein>
<dbReference type="OrthoDB" id="6337346at2759"/>
<organism evidence="5 6">
    <name type="scientific">Ceutorhynchus assimilis</name>
    <name type="common">cabbage seed weevil</name>
    <dbReference type="NCBI Taxonomy" id="467358"/>
    <lineage>
        <taxon>Eukaryota</taxon>
        <taxon>Metazoa</taxon>
        <taxon>Ecdysozoa</taxon>
        <taxon>Arthropoda</taxon>
        <taxon>Hexapoda</taxon>
        <taxon>Insecta</taxon>
        <taxon>Pterygota</taxon>
        <taxon>Neoptera</taxon>
        <taxon>Endopterygota</taxon>
        <taxon>Coleoptera</taxon>
        <taxon>Polyphaga</taxon>
        <taxon>Cucujiformia</taxon>
        <taxon>Curculionidae</taxon>
        <taxon>Ceutorhynchinae</taxon>
        <taxon>Ceutorhynchus</taxon>
    </lineage>
</organism>
<keyword evidence="1" id="KW-1015">Disulfide bond</keyword>
<dbReference type="Gene3D" id="2.60.120.290">
    <property type="entry name" value="Spermadhesin, CUB domain"/>
    <property type="match status" value="1"/>
</dbReference>
<dbReference type="InterPro" id="IPR000859">
    <property type="entry name" value="CUB_dom"/>
</dbReference>
<dbReference type="Proteomes" id="UP001152799">
    <property type="component" value="Chromosome 6"/>
</dbReference>
<evidence type="ECO:0000313" key="5">
    <source>
        <dbReference type="EMBL" id="CAG9769869.1"/>
    </source>
</evidence>
<dbReference type="PANTHER" id="PTHR33236">
    <property type="entry name" value="INTRAFLAGELLAR TRANSPORT PROTEIN 122 FAMILY PROTEIN-RELATED"/>
    <property type="match status" value="1"/>
</dbReference>
<dbReference type="PANTHER" id="PTHR33236:SF5">
    <property type="entry name" value="CUB DOMAIN-CONTAINING PROTEIN"/>
    <property type="match status" value="1"/>
</dbReference>
<name>A0A9N9MW33_9CUCU</name>
<dbReference type="Pfam" id="PF26080">
    <property type="entry name" value="CUB_animal"/>
    <property type="match status" value="1"/>
</dbReference>
<keyword evidence="3" id="KW-0732">Signal</keyword>
<accession>A0A9N9MW33</accession>
<evidence type="ECO:0000256" key="3">
    <source>
        <dbReference type="SAM" id="SignalP"/>
    </source>
</evidence>
<dbReference type="AlphaFoldDB" id="A0A9N9MW33"/>
<sequence>MVRLQFVSGILIGVLLVFSDCVSSGTEAVLPQNQTSALSRIGKQFVWLPAIWGVGLVRFLNGECDAGNGFTGTCYTRRQCNSMGGSRSVSCANGAGVCCVFQSTCGDSSDTNNTYFVSPGFPRTYTGGSICMFTIIKQADACQVRLDFLTLNLAQPNANGVCSSDAMAVTGGASTVPVICGQNSGQHMYVDFNGNAPIVITIYVRSASFSRSWNIKVAQINCNCPWRAPSGCLQFYNTLSGTVRSFNYGSSSLLNGTRQLANMNYGVCVGMFPGYCSIRWSQSSDLYGFSVSGDTFTAVGDGTLGTSAASLTGLNCTTDFVVIPSPVLNSNTTALNSDRFCGNGFPTVDSSSKPFVMTVVTNGNEVNDTGNRGFSLAFSQQLCAGTLMLG</sequence>
<evidence type="ECO:0000256" key="2">
    <source>
        <dbReference type="PROSITE-ProRule" id="PRU00059"/>
    </source>
</evidence>
<gene>
    <name evidence="5" type="ORF">CEUTPL_LOCUS10343</name>
</gene>
<evidence type="ECO:0000313" key="6">
    <source>
        <dbReference type="Proteomes" id="UP001152799"/>
    </source>
</evidence>
<feature type="signal peptide" evidence="3">
    <location>
        <begin position="1"/>
        <end position="24"/>
    </location>
</feature>
<dbReference type="Pfam" id="PF00431">
    <property type="entry name" value="CUB"/>
    <property type="match status" value="1"/>
</dbReference>
<dbReference type="SUPFAM" id="SSF49854">
    <property type="entry name" value="Spermadhesin, CUB domain"/>
    <property type="match status" value="1"/>
</dbReference>
<dbReference type="InterPro" id="IPR035914">
    <property type="entry name" value="Sperma_CUB_dom_sf"/>
</dbReference>
<comment type="caution">
    <text evidence="2">Lacks conserved residue(s) required for the propagation of feature annotation.</text>
</comment>
<feature type="domain" description="CUB" evidence="4">
    <location>
        <begin position="105"/>
        <end position="220"/>
    </location>
</feature>
<dbReference type="InterPro" id="IPR058698">
    <property type="entry name" value="CUB_metazoa"/>
</dbReference>
<reference evidence="5" key="1">
    <citation type="submission" date="2022-01" db="EMBL/GenBank/DDBJ databases">
        <authorList>
            <person name="King R."/>
        </authorList>
    </citation>
    <scope>NUCLEOTIDE SEQUENCE</scope>
</reference>
<keyword evidence="6" id="KW-1185">Reference proteome</keyword>
<evidence type="ECO:0000256" key="1">
    <source>
        <dbReference type="ARBA" id="ARBA00023157"/>
    </source>
</evidence>
<dbReference type="PROSITE" id="PS01180">
    <property type="entry name" value="CUB"/>
    <property type="match status" value="1"/>
</dbReference>